<dbReference type="AlphaFoldDB" id="A0A913YKP5"/>
<dbReference type="KEGG" id="epa:110241751"/>
<protein>
    <recommendedName>
        <fullName evidence="1">PiggyBac transposable element-derived protein domain-containing protein</fullName>
    </recommendedName>
</protein>
<evidence type="ECO:0000313" key="3">
    <source>
        <dbReference type="Proteomes" id="UP000887567"/>
    </source>
</evidence>
<feature type="domain" description="PiggyBac transposable element-derived protein" evidence="1">
    <location>
        <begin position="3"/>
        <end position="291"/>
    </location>
</feature>
<dbReference type="Proteomes" id="UP000887567">
    <property type="component" value="Unplaced"/>
</dbReference>
<organism evidence="2 3">
    <name type="scientific">Exaiptasia diaphana</name>
    <name type="common">Tropical sea anemone</name>
    <name type="synonym">Aiptasia pulchella</name>
    <dbReference type="NCBI Taxonomy" id="2652724"/>
    <lineage>
        <taxon>Eukaryota</taxon>
        <taxon>Metazoa</taxon>
        <taxon>Cnidaria</taxon>
        <taxon>Anthozoa</taxon>
        <taxon>Hexacorallia</taxon>
        <taxon>Actiniaria</taxon>
        <taxon>Aiptasiidae</taxon>
        <taxon>Exaiptasia</taxon>
    </lineage>
</organism>
<dbReference type="PANTHER" id="PTHR46599">
    <property type="entry name" value="PIGGYBAC TRANSPOSABLE ELEMENT-DERIVED PROTEIN 4"/>
    <property type="match status" value="1"/>
</dbReference>
<dbReference type="OrthoDB" id="5974945at2759"/>
<accession>A0A913YKP5</accession>
<dbReference type="OMA" id="YAFSHIT"/>
<dbReference type="RefSeq" id="XP_028515684.1">
    <property type="nucleotide sequence ID" value="XM_028659883.1"/>
</dbReference>
<dbReference type="GeneID" id="110241751"/>
<proteinExistence type="predicted"/>
<evidence type="ECO:0000259" key="1">
    <source>
        <dbReference type="Pfam" id="PF13843"/>
    </source>
</evidence>
<sequence>MTTPLEFFQLYITDELVEEIATHTNGYAFSHITNGKKLYYTKSDGSWQETTACEIKRLMALLIYFGLVKVSTFDRYWSTKTIYHGLWARSIMSRDRFSALMAMIHVVDSSSEGVGKLRKVQSFIDYFKDKCTKLYQPSQHIAIDERMVKSRHRSGIRQYIKDKPTKWGIKLWVLADSVNGYTYNFDVYIGRDAARNVSEHGLGYDVVMKLIDPLLHQGYHLFIDNFYTSMQLVKDLFQLGVAVTGTVSENRKGFPETLKNGKQWAKKKERGVMRWERVGPVLALQWKDNKETPVAKS</sequence>
<keyword evidence="3" id="KW-1185">Reference proteome</keyword>
<reference evidence="2" key="1">
    <citation type="submission" date="2022-11" db="UniProtKB">
        <authorList>
            <consortium name="EnsemblMetazoa"/>
        </authorList>
    </citation>
    <scope>IDENTIFICATION</scope>
</reference>
<name>A0A913YKP5_EXADI</name>
<dbReference type="Pfam" id="PF13843">
    <property type="entry name" value="DDE_Tnp_1_7"/>
    <property type="match status" value="1"/>
</dbReference>
<dbReference type="InterPro" id="IPR029526">
    <property type="entry name" value="PGBD"/>
</dbReference>
<dbReference type="PANTHER" id="PTHR46599:SF3">
    <property type="entry name" value="PIGGYBAC TRANSPOSABLE ELEMENT-DERIVED PROTEIN 4"/>
    <property type="match status" value="1"/>
</dbReference>
<dbReference type="EnsemblMetazoa" id="XM_028659883.1">
    <property type="protein sequence ID" value="XP_028515684.1"/>
    <property type="gene ID" value="LOC110241751"/>
</dbReference>
<evidence type="ECO:0000313" key="2">
    <source>
        <dbReference type="EnsemblMetazoa" id="XP_028515684.1"/>
    </source>
</evidence>